<dbReference type="Pfam" id="PF00069">
    <property type="entry name" value="Pkinase"/>
    <property type="match status" value="1"/>
</dbReference>
<name>A0A9R0IL40_SPIOL</name>
<dbReference type="GO" id="GO:0005524">
    <property type="term" value="F:ATP binding"/>
    <property type="evidence" value="ECO:0007669"/>
    <property type="project" value="UniProtKB-UniRule"/>
</dbReference>
<feature type="domain" description="Protein kinase" evidence="18">
    <location>
        <begin position="358"/>
        <end position="634"/>
    </location>
</feature>
<dbReference type="GO" id="GO:0009737">
    <property type="term" value="P:response to abscisic acid"/>
    <property type="evidence" value="ECO:0007669"/>
    <property type="project" value="UniProtKB-ARBA"/>
</dbReference>
<evidence type="ECO:0000256" key="1">
    <source>
        <dbReference type="ARBA" id="ARBA00004167"/>
    </source>
</evidence>
<feature type="chain" id="PRO_5046766717" evidence="17">
    <location>
        <begin position="26"/>
        <end position="677"/>
    </location>
</feature>
<dbReference type="GO" id="GO:0004674">
    <property type="term" value="F:protein serine/threonine kinase activity"/>
    <property type="evidence" value="ECO:0007669"/>
    <property type="project" value="UniProtKB-KW"/>
</dbReference>
<keyword evidence="3" id="KW-0808">Transferase</keyword>
<evidence type="ECO:0000313" key="21">
    <source>
        <dbReference type="RefSeq" id="XP_021851176.2"/>
    </source>
</evidence>
<evidence type="ECO:0000256" key="9">
    <source>
        <dbReference type="ARBA" id="ARBA00022840"/>
    </source>
</evidence>
<evidence type="ECO:0000259" key="19">
    <source>
        <dbReference type="PROSITE" id="PS51473"/>
    </source>
</evidence>
<dbReference type="Gene3D" id="1.10.510.10">
    <property type="entry name" value="Transferase(Phosphotransferase) domain 1"/>
    <property type="match status" value="1"/>
</dbReference>
<evidence type="ECO:0000256" key="15">
    <source>
        <dbReference type="SAM" id="MobiDB-lite"/>
    </source>
</evidence>
<dbReference type="Pfam" id="PF01657">
    <property type="entry name" value="Stress-antifung"/>
    <property type="match status" value="2"/>
</dbReference>
<evidence type="ECO:0000256" key="7">
    <source>
        <dbReference type="ARBA" id="ARBA00022741"/>
    </source>
</evidence>
<dbReference type="Gene3D" id="3.30.200.20">
    <property type="entry name" value="Phosphorylase Kinase, domain 1"/>
    <property type="match status" value="1"/>
</dbReference>
<evidence type="ECO:0000256" key="5">
    <source>
        <dbReference type="ARBA" id="ARBA00022729"/>
    </source>
</evidence>
<evidence type="ECO:0000256" key="13">
    <source>
        <dbReference type="ARBA" id="ARBA00023180"/>
    </source>
</evidence>
<feature type="domain" description="Gnk2-homologous" evidence="19">
    <location>
        <begin position="27"/>
        <end position="130"/>
    </location>
</feature>
<dbReference type="PROSITE" id="PS51473">
    <property type="entry name" value="GNK2"/>
    <property type="match status" value="2"/>
</dbReference>
<organism evidence="20 21">
    <name type="scientific">Spinacia oleracea</name>
    <name type="common">Spinach</name>
    <dbReference type="NCBI Taxonomy" id="3562"/>
    <lineage>
        <taxon>Eukaryota</taxon>
        <taxon>Viridiplantae</taxon>
        <taxon>Streptophyta</taxon>
        <taxon>Embryophyta</taxon>
        <taxon>Tracheophyta</taxon>
        <taxon>Spermatophyta</taxon>
        <taxon>Magnoliopsida</taxon>
        <taxon>eudicotyledons</taxon>
        <taxon>Gunneridae</taxon>
        <taxon>Pentapetalae</taxon>
        <taxon>Caryophyllales</taxon>
        <taxon>Chenopodiaceae</taxon>
        <taxon>Chenopodioideae</taxon>
        <taxon>Anserineae</taxon>
        <taxon>Spinacia</taxon>
    </lineage>
</organism>
<dbReference type="InterPro" id="IPR017441">
    <property type="entry name" value="Protein_kinase_ATP_BS"/>
</dbReference>
<keyword evidence="4 16" id="KW-0812">Transmembrane</keyword>
<dbReference type="InterPro" id="IPR000719">
    <property type="entry name" value="Prot_kinase_dom"/>
</dbReference>
<evidence type="ECO:0000256" key="14">
    <source>
        <dbReference type="PROSITE-ProRule" id="PRU10141"/>
    </source>
</evidence>
<feature type="domain" description="Gnk2-homologous" evidence="19">
    <location>
        <begin position="136"/>
        <end position="249"/>
    </location>
</feature>
<evidence type="ECO:0000256" key="11">
    <source>
        <dbReference type="ARBA" id="ARBA00023136"/>
    </source>
</evidence>
<evidence type="ECO:0000256" key="4">
    <source>
        <dbReference type="ARBA" id="ARBA00022692"/>
    </source>
</evidence>
<keyword evidence="9 14" id="KW-0067">ATP-binding</keyword>
<dbReference type="Proteomes" id="UP000813463">
    <property type="component" value="Chromosome 6"/>
</dbReference>
<evidence type="ECO:0000256" key="16">
    <source>
        <dbReference type="SAM" id="Phobius"/>
    </source>
</evidence>
<dbReference type="PROSITE" id="PS50011">
    <property type="entry name" value="PROTEIN_KINASE_DOM"/>
    <property type="match status" value="1"/>
</dbReference>
<evidence type="ECO:0000256" key="17">
    <source>
        <dbReference type="SAM" id="SignalP"/>
    </source>
</evidence>
<dbReference type="GeneID" id="110790709"/>
<dbReference type="InterPro" id="IPR008271">
    <property type="entry name" value="Ser/Thr_kinase_AS"/>
</dbReference>
<dbReference type="GO" id="GO:0005886">
    <property type="term" value="C:plasma membrane"/>
    <property type="evidence" value="ECO:0007669"/>
    <property type="project" value="TreeGrafter"/>
</dbReference>
<dbReference type="PROSITE" id="PS00107">
    <property type="entry name" value="PROTEIN_KINASE_ATP"/>
    <property type="match status" value="1"/>
</dbReference>
<keyword evidence="11 16" id="KW-0472">Membrane</keyword>
<evidence type="ECO:0000256" key="12">
    <source>
        <dbReference type="ARBA" id="ARBA00023170"/>
    </source>
</evidence>
<reference evidence="21" key="2">
    <citation type="submission" date="2025-08" db="UniProtKB">
        <authorList>
            <consortium name="RefSeq"/>
        </authorList>
    </citation>
    <scope>IDENTIFICATION</scope>
    <source>
        <tissue evidence="21">Leaf</tissue>
    </source>
</reference>
<reference evidence="20" key="1">
    <citation type="journal article" date="2021" name="Nat. Commun.">
        <title>Genomic analyses provide insights into spinach domestication and the genetic basis of agronomic traits.</title>
        <authorList>
            <person name="Cai X."/>
            <person name="Sun X."/>
            <person name="Xu C."/>
            <person name="Sun H."/>
            <person name="Wang X."/>
            <person name="Ge C."/>
            <person name="Zhang Z."/>
            <person name="Wang Q."/>
            <person name="Fei Z."/>
            <person name="Jiao C."/>
            <person name="Wang Q."/>
        </authorList>
    </citation>
    <scope>NUCLEOTIDE SEQUENCE [LARGE SCALE GENOMIC DNA]</scope>
    <source>
        <strain evidence="20">cv. Varoflay</strain>
    </source>
</reference>
<dbReference type="SUPFAM" id="SSF56112">
    <property type="entry name" value="Protein kinase-like (PK-like)"/>
    <property type="match status" value="1"/>
</dbReference>
<keyword evidence="8" id="KW-0418">Kinase</keyword>
<dbReference type="PROSITE" id="PS00108">
    <property type="entry name" value="PROTEIN_KINASE_ST"/>
    <property type="match status" value="1"/>
</dbReference>
<evidence type="ECO:0000256" key="3">
    <source>
        <dbReference type="ARBA" id="ARBA00022679"/>
    </source>
</evidence>
<dbReference type="AlphaFoldDB" id="A0A9R0IL40"/>
<keyword evidence="5 17" id="KW-0732">Signal</keyword>
<dbReference type="CDD" id="cd23509">
    <property type="entry name" value="Gnk2-like"/>
    <property type="match status" value="2"/>
</dbReference>
<dbReference type="PANTHER" id="PTHR27002">
    <property type="entry name" value="RECEPTOR-LIKE SERINE/THREONINE-PROTEIN KINASE SD1-8"/>
    <property type="match status" value="1"/>
</dbReference>
<dbReference type="SMART" id="SM00220">
    <property type="entry name" value="S_TKc"/>
    <property type="match status" value="1"/>
</dbReference>
<keyword evidence="10 16" id="KW-1133">Transmembrane helix</keyword>
<keyword evidence="13" id="KW-0325">Glycoprotein</keyword>
<comment type="subcellular location">
    <subcellularLocation>
        <location evidence="1">Membrane</location>
        <topology evidence="1">Single-pass membrane protein</topology>
    </subcellularLocation>
</comment>
<dbReference type="PANTHER" id="PTHR27002:SF181">
    <property type="entry name" value="RECEPTOR-LIKE SERINE_THREONINE-PROTEIN KINASE"/>
    <property type="match status" value="1"/>
</dbReference>
<dbReference type="RefSeq" id="XP_021851176.2">
    <property type="nucleotide sequence ID" value="XM_021995484.2"/>
</dbReference>
<proteinExistence type="predicted"/>
<dbReference type="CDD" id="cd14066">
    <property type="entry name" value="STKc_IRAK"/>
    <property type="match status" value="1"/>
</dbReference>
<feature type="transmembrane region" description="Helical" evidence="16">
    <location>
        <begin position="299"/>
        <end position="320"/>
    </location>
</feature>
<feature type="region of interest" description="Disordered" evidence="15">
    <location>
        <begin position="258"/>
        <end position="277"/>
    </location>
</feature>
<feature type="binding site" evidence="14">
    <location>
        <position position="386"/>
    </location>
    <ligand>
        <name>ATP</name>
        <dbReference type="ChEBI" id="CHEBI:30616"/>
    </ligand>
</feature>
<evidence type="ECO:0000313" key="20">
    <source>
        <dbReference type="Proteomes" id="UP000813463"/>
    </source>
</evidence>
<keyword evidence="6" id="KW-0677">Repeat</keyword>
<protein>
    <submittedName>
        <fullName evidence="21">Cysteine-rich receptor-like protein kinase 44 isoform X1</fullName>
    </submittedName>
</protein>
<dbReference type="InterPro" id="IPR002902">
    <property type="entry name" value="GNK2"/>
</dbReference>
<dbReference type="Gene3D" id="3.30.430.20">
    <property type="entry name" value="Gnk2 domain, C-X8-C-X2-C motif"/>
    <property type="match status" value="2"/>
</dbReference>
<feature type="compositionally biased region" description="Pro residues" evidence="15">
    <location>
        <begin position="258"/>
        <end position="270"/>
    </location>
</feature>
<evidence type="ECO:0000259" key="18">
    <source>
        <dbReference type="PROSITE" id="PS50011"/>
    </source>
</evidence>
<evidence type="ECO:0000256" key="2">
    <source>
        <dbReference type="ARBA" id="ARBA00022527"/>
    </source>
</evidence>
<sequence>MEPSKTSYLILYLILIISIPKLVSAQFAFRHSWCGGANYASNSTYQSNLRSVLNSLSTDNRITSGFYNFTAGRGLDRVNSIVVCRGDVPVGTCRVCVRDSANSIPQSCPNQREALGYSQYCTIYISNRAIYGIVQDEPRWYLVTSENVTGVVGFNQTLSSLMVSLQNRAALGNSELKFATGAVNLTGGGGQRLYGLVQCTPDLSRLSCVQCIQGSLSLLPTCCIQPTYTASGVSIVIPSCFVRYELFDFLANVPDLTPPPLPPSPEPASPPNNGNTTTTAEQNYVFVARRSTKPVNPSVIAIPIVVATTLIVVVVLCITIRKKKLSNYWKVKFTKDEIETLQSLQFSLGTIKHATGDFSDENKLGEGGFGIVYKGELADGQELAVKRLSRNSVHGDLQFKNEVLILAKLQHKNLVRLLGFCLQEEEMLLIYECVANRSLDYFIFDPVQRESIRWETRYKIIYGTARGLLYLHEESRTRIIHRDLKAGNVLLDEEFNPKIADFGMARLFNIDQTQTFASRIVGTYGYMAPEYALHGQVSMKTDVFSFGVLVLEIVSGQRISSFSNGENPENLLSFAWKNWVNGTPWNVVDTTLSTGFSTNILRCIHIGLLCVQENPADRPVMSSVDLMLSRHSLTLQVPLQPAFFIESISQGITTTQSITGQERYSINDVTVTEAYPR</sequence>
<evidence type="ECO:0000256" key="10">
    <source>
        <dbReference type="ARBA" id="ARBA00022989"/>
    </source>
</evidence>
<keyword evidence="7 14" id="KW-0547">Nucleotide-binding</keyword>
<keyword evidence="20" id="KW-1185">Reference proteome</keyword>
<evidence type="ECO:0000256" key="8">
    <source>
        <dbReference type="ARBA" id="ARBA00022777"/>
    </source>
</evidence>
<evidence type="ECO:0000256" key="6">
    <source>
        <dbReference type="ARBA" id="ARBA00022737"/>
    </source>
</evidence>
<gene>
    <name evidence="21" type="primary">LOC110790709</name>
</gene>
<keyword evidence="2" id="KW-0723">Serine/threonine-protein kinase</keyword>
<accession>A0A9R0IL40</accession>
<dbReference type="InterPro" id="IPR038408">
    <property type="entry name" value="GNK2_sf"/>
</dbReference>
<keyword evidence="12" id="KW-0675">Receptor</keyword>
<dbReference type="InterPro" id="IPR011009">
    <property type="entry name" value="Kinase-like_dom_sf"/>
</dbReference>
<dbReference type="KEGG" id="soe:110790709"/>
<feature type="signal peptide" evidence="17">
    <location>
        <begin position="1"/>
        <end position="25"/>
    </location>
</feature>